<keyword evidence="5 10" id="KW-0276">Fatty acid metabolism</keyword>
<comment type="caution">
    <text evidence="10">Lacks conserved residue(s) required for the propagation of feature annotation.</text>
</comment>
<evidence type="ECO:0000256" key="8">
    <source>
        <dbReference type="ARBA" id="ARBA00023136"/>
    </source>
</evidence>
<dbReference type="RefSeq" id="XP_026677281.1">
    <property type="nucleotide sequence ID" value="XM_026821480.1"/>
</dbReference>
<feature type="transmembrane region" description="Helical" evidence="10">
    <location>
        <begin position="146"/>
        <end position="167"/>
    </location>
</feature>
<name>A0A3Q0ILV5_DIACI</name>
<protein>
    <recommendedName>
        <fullName evidence="10">Elongation of very long chain fatty acids protein</fullName>
        <ecNumber evidence="10">2.3.1.199</ecNumber>
    </recommendedName>
    <alternativeName>
        <fullName evidence="10">Very-long-chain 3-oxoacyl-CoA synthase</fullName>
    </alternativeName>
</protein>
<sequence length="237" mass="27736">MSMDAVGIRPSDVAALTCPSVVNKWSLRQAFTTCYPVNLDPNDRQALNIVSIFYFTYLVKLSELLETIFFILRKKYNQVSVLHLYHHVSTLFICWWGSRYYPGGLALFPILLNSSVHIIMYTYYLIANFGPKWQALVAPIKPYITIIQMAQFTLLILMSFVLVSPYYCKDGPQTLAYIFLPNLVLVYYLFYQFFKRTYLGTDHPNKYPNKTNKKLQQLQEQYQRQKQNGGQWSQKSK</sequence>
<dbReference type="PANTHER" id="PTHR11157:SF113">
    <property type="entry name" value="ELONGATION OF VERY LONG CHAIN FATTY ACIDS PROTEIN"/>
    <property type="match status" value="1"/>
</dbReference>
<feature type="transmembrane region" description="Helical" evidence="10">
    <location>
        <begin position="173"/>
        <end position="191"/>
    </location>
</feature>
<comment type="catalytic activity">
    <reaction evidence="10">
        <text>a very-long-chain acyl-CoA + malonyl-CoA + H(+) = a very-long-chain 3-oxoacyl-CoA + CO2 + CoA</text>
        <dbReference type="Rhea" id="RHEA:32727"/>
        <dbReference type="ChEBI" id="CHEBI:15378"/>
        <dbReference type="ChEBI" id="CHEBI:16526"/>
        <dbReference type="ChEBI" id="CHEBI:57287"/>
        <dbReference type="ChEBI" id="CHEBI:57384"/>
        <dbReference type="ChEBI" id="CHEBI:90725"/>
        <dbReference type="ChEBI" id="CHEBI:90736"/>
        <dbReference type="EC" id="2.3.1.199"/>
    </reaction>
</comment>
<dbReference type="GO" id="GO:0034625">
    <property type="term" value="P:fatty acid elongation, monounsaturated fatty acid"/>
    <property type="evidence" value="ECO:0007669"/>
    <property type="project" value="TreeGrafter"/>
</dbReference>
<feature type="transmembrane region" description="Helical" evidence="10">
    <location>
        <begin position="104"/>
        <end position="126"/>
    </location>
</feature>
<keyword evidence="12" id="KW-1185">Reference proteome</keyword>
<keyword evidence="4 10" id="KW-0812">Transmembrane</keyword>
<keyword evidence="7 10" id="KW-0443">Lipid metabolism</keyword>
<dbReference type="PANTHER" id="PTHR11157">
    <property type="entry name" value="FATTY ACID ACYL TRANSFERASE-RELATED"/>
    <property type="match status" value="1"/>
</dbReference>
<evidence type="ECO:0000256" key="10">
    <source>
        <dbReference type="RuleBase" id="RU361115"/>
    </source>
</evidence>
<evidence type="ECO:0000256" key="7">
    <source>
        <dbReference type="ARBA" id="ARBA00023098"/>
    </source>
</evidence>
<keyword evidence="9 10" id="KW-0275">Fatty acid biosynthesis</keyword>
<evidence type="ECO:0000313" key="13">
    <source>
        <dbReference type="RefSeq" id="XP_026677281.1"/>
    </source>
</evidence>
<dbReference type="KEGG" id="dci:103506438"/>
<gene>
    <name evidence="13" type="primary">LOC103506438</name>
</gene>
<comment type="similarity">
    <text evidence="10">Belongs to the ELO family.</text>
</comment>
<keyword evidence="2 10" id="KW-0444">Lipid biosynthesis</keyword>
<feature type="compositionally biased region" description="Polar residues" evidence="11">
    <location>
        <begin position="228"/>
        <end position="237"/>
    </location>
</feature>
<comment type="subcellular location">
    <subcellularLocation>
        <location evidence="1">Membrane</location>
        <topology evidence="1">Multi-pass membrane protein</topology>
    </subcellularLocation>
</comment>
<dbReference type="GO" id="GO:0042761">
    <property type="term" value="P:very long-chain fatty acid biosynthetic process"/>
    <property type="evidence" value="ECO:0007669"/>
    <property type="project" value="TreeGrafter"/>
</dbReference>
<dbReference type="PaxDb" id="121845-A0A3Q0ILV5"/>
<dbReference type="InterPro" id="IPR002076">
    <property type="entry name" value="ELO_fam"/>
</dbReference>
<evidence type="ECO:0000256" key="2">
    <source>
        <dbReference type="ARBA" id="ARBA00022516"/>
    </source>
</evidence>
<dbReference type="GO" id="GO:0030148">
    <property type="term" value="P:sphingolipid biosynthetic process"/>
    <property type="evidence" value="ECO:0007669"/>
    <property type="project" value="TreeGrafter"/>
</dbReference>
<dbReference type="Pfam" id="PF01151">
    <property type="entry name" value="ELO"/>
    <property type="match status" value="1"/>
</dbReference>
<dbReference type="GO" id="GO:0005789">
    <property type="term" value="C:endoplasmic reticulum membrane"/>
    <property type="evidence" value="ECO:0007669"/>
    <property type="project" value="TreeGrafter"/>
</dbReference>
<dbReference type="EC" id="2.3.1.199" evidence="10"/>
<dbReference type="Proteomes" id="UP000079169">
    <property type="component" value="Unplaced"/>
</dbReference>
<evidence type="ECO:0000313" key="12">
    <source>
        <dbReference type="Proteomes" id="UP000079169"/>
    </source>
</evidence>
<proteinExistence type="inferred from homology"/>
<evidence type="ECO:0000256" key="9">
    <source>
        <dbReference type="ARBA" id="ARBA00023160"/>
    </source>
</evidence>
<organism evidence="12 13">
    <name type="scientific">Diaphorina citri</name>
    <name type="common">Asian citrus psyllid</name>
    <dbReference type="NCBI Taxonomy" id="121845"/>
    <lineage>
        <taxon>Eukaryota</taxon>
        <taxon>Metazoa</taxon>
        <taxon>Ecdysozoa</taxon>
        <taxon>Arthropoda</taxon>
        <taxon>Hexapoda</taxon>
        <taxon>Insecta</taxon>
        <taxon>Pterygota</taxon>
        <taxon>Neoptera</taxon>
        <taxon>Paraneoptera</taxon>
        <taxon>Hemiptera</taxon>
        <taxon>Sternorrhyncha</taxon>
        <taxon>Psylloidea</taxon>
        <taxon>Psyllidae</taxon>
        <taxon>Diaphorininae</taxon>
        <taxon>Diaphorina</taxon>
    </lineage>
</organism>
<dbReference type="GO" id="GO:0009922">
    <property type="term" value="F:fatty acid elongase activity"/>
    <property type="evidence" value="ECO:0007669"/>
    <property type="project" value="UniProtKB-EC"/>
</dbReference>
<dbReference type="AlphaFoldDB" id="A0A3Q0ILV5"/>
<accession>A0A3Q0ILV5</accession>
<dbReference type="GO" id="GO:0034626">
    <property type="term" value="P:fatty acid elongation, polyunsaturated fatty acid"/>
    <property type="evidence" value="ECO:0007669"/>
    <property type="project" value="TreeGrafter"/>
</dbReference>
<evidence type="ECO:0000256" key="3">
    <source>
        <dbReference type="ARBA" id="ARBA00022679"/>
    </source>
</evidence>
<keyword evidence="6 10" id="KW-1133">Transmembrane helix</keyword>
<evidence type="ECO:0000256" key="5">
    <source>
        <dbReference type="ARBA" id="ARBA00022832"/>
    </source>
</evidence>
<evidence type="ECO:0000256" key="6">
    <source>
        <dbReference type="ARBA" id="ARBA00022989"/>
    </source>
</evidence>
<keyword evidence="3 10" id="KW-0808">Transferase</keyword>
<evidence type="ECO:0000256" key="11">
    <source>
        <dbReference type="SAM" id="MobiDB-lite"/>
    </source>
</evidence>
<dbReference type="STRING" id="121845.A0A3Q0ILV5"/>
<dbReference type="GeneID" id="103506438"/>
<feature type="transmembrane region" description="Helical" evidence="10">
    <location>
        <begin position="52"/>
        <end position="72"/>
    </location>
</feature>
<dbReference type="GO" id="GO:0019367">
    <property type="term" value="P:fatty acid elongation, saturated fatty acid"/>
    <property type="evidence" value="ECO:0007669"/>
    <property type="project" value="TreeGrafter"/>
</dbReference>
<evidence type="ECO:0000256" key="4">
    <source>
        <dbReference type="ARBA" id="ARBA00022692"/>
    </source>
</evidence>
<reference evidence="13" key="1">
    <citation type="submission" date="2025-08" db="UniProtKB">
        <authorList>
            <consortium name="RefSeq"/>
        </authorList>
    </citation>
    <scope>IDENTIFICATION</scope>
</reference>
<feature type="compositionally biased region" description="Low complexity" evidence="11">
    <location>
        <begin position="218"/>
        <end position="227"/>
    </location>
</feature>
<feature type="region of interest" description="Disordered" evidence="11">
    <location>
        <begin position="218"/>
        <end position="237"/>
    </location>
</feature>
<evidence type="ECO:0000256" key="1">
    <source>
        <dbReference type="ARBA" id="ARBA00004141"/>
    </source>
</evidence>
<keyword evidence="8 10" id="KW-0472">Membrane</keyword>